<evidence type="ECO:0000313" key="8">
    <source>
        <dbReference type="Proteomes" id="UP000584824"/>
    </source>
</evidence>
<evidence type="ECO:0000256" key="2">
    <source>
        <dbReference type="ARBA" id="ARBA00022801"/>
    </source>
</evidence>
<dbReference type="PROSITE" id="PS51192">
    <property type="entry name" value="HELICASE_ATP_BIND_1"/>
    <property type="match status" value="1"/>
</dbReference>
<evidence type="ECO:0000256" key="1">
    <source>
        <dbReference type="ARBA" id="ARBA00022741"/>
    </source>
</evidence>
<dbReference type="InterPro" id="IPR027417">
    <property type="entry name" value="P-loop_NTPase"/>
</dbReference>
<comment type="caution">
    <text evidence="7">The sequence shown here is derived from an EMBL/GenBank/DDBJ whole genome shotgun (WGS) entry which is preliminary data.</text>
</comment>
<dbReference type="InterPro" id="IPR014001">
    <property type="entry name" value="Helicase_ATP-bd"/>
</dbReference>
<dbReference type="GO" id="GO:0016787">
    <property type="term" value="F:hydrolase activity"/>
    <property type="evidence" value="ECO:0007669"/>
    <property type="project" value="UniProtKB-KW"/>
</dbReference>
<accession>A0A7W6JY79</accession>
<dbReference type="GO" id="GO:0004386">
    <property type="term" value="F:helicase activity"/>
    <property type="evidence" value="ECO:0007669"/>
    <property type="project" value="UniProtKB-KW"/>
</dbReference>
<dbReference type="SMART" id="SM00487">
    <property type="entry name" value="DEXDc"/>
    <property type="match status" value="1"/>
</dbReference>
<dbReference type="EMBL" id="JACIDU010000001">
    <property type="protein sequence ID" value="MBB4101760.1"/>
    <property type="molecule type" value="Genomic_DNA"/>
</dbReference>
<keyword evidence="4" id="KW-0067">ATP-binding</keyword>
<dbReference type="Pfam" id="PF00271">
    <property type="entry name" value="Helicase_C"/>
    <property type="match status" value="1"/>
</dbReference>
<dbReference type="InterPro" id="IPR011545">
    <property type="entry name" value="DEAD/DEAH_box_helicase_dom"/>
</dbReference>
<dbReference type="GO" id="GO:0003676">
    <property type="term" value="F:nucleic acid binding"/>
    <property type="evidence" value="ECO:0007669"/>
    <property type="project" value="InterPro"/>
</dbReference>
<evidence type="ECO:0000256" key="4">
    <source>
        <dbReference type="ARBA" id="ARBA00022840"/>
    </source>
</evidence>
<dbReference type="SMART" id="SM00490">
    <property type="entry name" value="HELICc"/>
    <property type="match status" value="1"/>
</dbReference>
<reference evidence="7 8" key="1">
    <citation type="submission" date="2020-08" db="EMBL/GenBank/DDBJ databases">
        <title>Genomic Encyclopedia of Type Strains, Phase IV (KMG-IV): sequencing the most valuable type-strain genomes for metagenomic binning, comparative biology and taxonomic classification.</title>
        <authorList>
            <person name="Goeker M."/>
        </authorList>
    </citation>
    <scope>NUCLEOTIDE SEQUENCE [LARGE SCALE GENOMIC DNA]</scope>
    <source>
        <strain evidence="7 8">DSM 26385</strain>
    </source>
</reference>
<dbReference type="PANTHER" id="PTHR47961">
    <property type="entry name" value="DNA POLYMERASE THETA, PUTATIVE (AFU_ORTHOLOGUE AFUA_1G05260)-RELATED"/>
    <property type="match status" value="1"/>
</dbReference>
<feature type="domain" description="Helicase C-terminal" evidence="6">
    <location>
        <begin position="368"/>
        <end position="564"/>
    </location>
</feature>
<gene>
    <name evidence="7" type="ORF">GGQ66_000276</name>
</gene>
<evidence type="ECO:0000259" key="5">
    <source>
        <dbReference type="PROSITE" id="PS51192"/>
    </source>
</evidence>
<evidence type="ECO:0000256" key="3">
    <source>
        <dbReference type="ARBA" id="ARBA00022806"/>
    </source>
</evidence>
<dbReference type="AlphaFoldDB" id="A0A7W6JY79"/>
<name>A0A7W6JY79_9HYPH</name>
<dbReference type="InterPro" id="IPR001650">
    <property type="entry name" value="Helicase_C-like"/>
</dbReference>
<keyword evidence="3" id="KW-0347">Helicase</keyword>
<evidence type="ECO:0000313" key="7">
    <source>
        <dbReference type="EMBL" id="MBB4101760.1"/>
    </source>
</evidence>
<dbReference type="GO" id="GO:0005524">
    <property type="term" value="F:ATP binding"/>
    <property type="evidence" value="ECO:0007669"/>
    <property type="project" value="UniProtKB-KW"/>
</dbReference>
<keyword evidence="2" id="KW-0378">Hydrolase</keyword>
<keyword evidence="8" id="KW-1185">Reference proteome</keyword>
<evidence type="ECO:0000259" key="6">
    <source>
        <dbReference type="PROSITE" id="PS51194"/>
    </source>
</evidence>
<proteinExistence type="predicted"/>
<organism evidence="7 8">
    <name type="scientific">Allorhizobium borbori</name>
    <dbReference type="NCBI Taxonomy" id="485907"/>
    <lineage>
        <taxon>Bacteria</taxon>
        <taxon>Pseudomonadati</taxon>
        <taxon>Pseudomonadota</taxon>
        <taxon>Alphaproteobacteria</taxon>
        <taxon>Hyphomicrobiales</taxon>
        <taxon>Rhizobiaceae</taxon>
        <taxon>Rhizobium/Agrobacterium group</taxon>
        <taxon>Allorhizobium</taxon>
    </lineage>
</organism>
<dbReference type="SUPFAM" id="SSF52540">
    <property type="entry name" value="P-loop containing nucleoside triphosphate hydrolases"/>
    <property type="match status" value="1"/>
</dbReference>
<dbReference type="PANTHER" id="PTHR47961:SF6">
    <property type="entry name" value="DNA-DIRECTED DNA POLYMERASE"/>
    <property type="match status" value="1"/>
</dbReference>
<dbReference type="Proteomes" id="UP000584824">
    <property type="component" value="Unassembled WGS sequence"/>
</dbReference>
<evidence type="ECO:0008006" key="9">
    <source>
        <dbReference type="Google" id="ProtNLM"/>
    </source>
</evidence>
<dbReference type="Gene3D" id="3.40.50.300">
    <property type="entry name" value="P-loop containing nucleotide triphosphate hydrolases"/>
    <property type="match status" value="2"/>
</dbReference>
<dbReference type="PROSITE" id="PS51194">
    <property type="entry name" value="HELICASE_CTER"/>
    <property type="match status" value="1"/>
</dbReference>
<sequence length="854" mass="93711">MSFVDGLCETISGDPRFAADYEAILRQSILSGAGFADGPALEEEVLRRLLQSATIFAQSEEAEWRQLAYRISVGSLAYSETLAGIRGASRLVLARLGNYPAIKFAFKGEAEPRTLTEGVFYEILGRQLDNTVHIGERSAVLTDMQRAVWEALVSGSSLALSAPTSAGKSFVFLAYIEHLKRTRPNANLVYLVPSRALISQVATDLRAASLDNAFEVTTVPIPAAPTDLGTPIYVLTPERLQVLFHTAPDLSFDVAIVDEAHLIGEGSRGVVLHSVLQDLQRRHPDMQFLFSSPQVREPAVFGTVVGRKSVKVVKTKDSPVAQNIILLNRRASDDKKIDMLLWRDGEKTPLAEIDAAIPIYNSHDGLVYLSWALGNASQSLVYAVGPAACEDIAFKIKELSQDPAVAEVVPSSGPGELSVQVRKDLTAFAKEAVHPSYVLAETVEGGVGFHYGRIPPLLRNAVESAFADGHLDYIVCTSTLLQGVNLPARNVFMQNPHKGEENPIEPVDFWNLAGRAGRLGRDFQGNVFLVDYDEWESSPLSGPKDEPIKPSLETTLTDTSAELLEYIAATDRPSGESPHLEAAFSKLLRDRRQGQLDDTLDLLSGLSPQTRAGITSALAIADNHIGLNVETLAASPQISGYRQRELYDYMIEKIGQKGPDYLIPLHPIAGWKEALDKLRPVFARVHKYLELKSGQHHRYWAPLALRWMRGEPLPMIIEEAIKYHKSQGKNRSSRTVIREVLTDVESSLRFKYVNMLGCYGAVLKEALIATGHASHVAKIPALPLYLELGAASQTMIQFISLGLSRHTAHILSGLTINRDMDLGSARRFLSRLTPETAGLSPYVAGELRRVLQNV</sequence>
<dbReference type="Pfam" id="PF00270">
    <property type="entry name" value="DEAD"/>
    <property type="match status" value="1"/>
</dbReference>
<dbReference type="InterPro" id="IPR050474">
    <property type="entry name" value="Hel308_SKI2-like"/>
</dbReference>
<dbReference type="RefSeq" id="WP_183788619.1">
    <property type="nucleotide sequence ID" value="NZ_JACIDU010000001.1"/>
</dbReference>
<protein>
    <recommendedName>
        <fullName evidence="9">DEAD/DEAH box helicase</fullName>
    </recommendedName>
</protein>
<keyword evidence="1" id="KW-0547">Nucleotide-binding</keyword>
<feature type="domain" description="Helicase ATP-binding" evidence="5">
    <location>
        <begin position="149"/>
        <end position="313"/>
    </location>
</feature>